<evidence type="ECO:0000256" key="4">
    <source>
        <dbReference type="ARBA" id="ARBA00022605"/>
    </source>
</evidence>
<comment type="subunit">
    <text evidence="2">Homodimer.</text>
</comment>
<sequence>MTQYNVAVVGAGAVGEEILRVLAEHHFPAKSIKVLARSARTLTVDGIDYQVEPTTAEAFDGVDIALFAGTEGEKGAAVTFGPDAAARGCVVIDNGADFRMRSDVPLVVPEVNAAALAEHKGIIANPNCSTAQLVLTLKPIHDAFKIKRVLISTYQAVSGAGGAAVNELQAQTTALGEGRQISSAGPAFPVQIAANVIPQIGGFDDAGYTSEEMKLVHETRKILGDDSIAITPMITARVPVFIGHSESVYIETEKPVTPDEARELWRNFPGLRVVDDIHSDDPSLRYPTPLAAAHKDTTYVGRVRQDLGNKNGLTFWVVSDNLRKGAATNAVQIAEALVERGWVKRGA</sequence>
<dbReference type="RefSeq" id="WP_119322041.1">
    <property type="nucleotide sequence ID" value="NZ_AP025739.1"/>
</dbReference>
<name>A0A402CXJ0_9BACT</name>
<evidence type="ECO:0000313" key="13">
    <source>
        <dbReference type="EMBL" id="BDI32270.1"/>
    </source>
</evidence>
<dbReference type="NCBIfam" id="NF011456">
    <property type="entry name" value="PRK14874.1"/>
    <property type="match status" value="1"/>
</dbReference>
<comment type="catalytic activity">
    <reaction evidence="11">
        <text>L-aspartate 4-semialdehyde + phosphate + NADP(+) = 4-phospho-L-aspartate + NADPH + H(+)</text>
        <dbReference type="Rhea" id="RHEA:24284"/>
        <dbReference type="ChEBI" id="CHEBI:15378"/>
        <dbReference type="ChEBI" id="CHEBI:43474"/>
        <dbReference type="ChEBI" id="CHEBI:57535"/>
        <dbReference type="ChEBI" id="CHEBI:57783"/>
        <dbReference type="ChEBI" id="CHEBI:58349"/>
        <dbReference type="ChEBI" id="CHEBI:537519"/>
        <dbReference type="EC" id="1.2.1.11"/>
    </reaction>
</comment>
<dbReference type="EC" id="1.2.1.11" evidence="3 12"/>
<keyword evidence="8" id="KW-0560">Oxidoreductase</keyword>
<dbReference type="PANTHER" id="PTHR46278">
    <property type="entry name" value="DEHYDROGENASE, PUTATIVE-RELATED"/>
    <property type="match status" value="1"/>
</dbReference>
<dbReference type="GO" id="GO:0051287">
    <property type="term" value="F:NAD binding"/>
    <property type="evidence" value="ECO:0007669"/>
    <property type="project" value="InterPro"/>
</dbReference>
<evidence type="ECO:0000256" key="11">
    <source>
        <dbReference type="ARBA" id="ARBA00047891"/>
    </source>
</evidence>
<evidence type="ECO:0000256" key="12">
    <source>
        <dbReference type="NCBIfam" id="TIGR01296"/>
    </source>
</evidence>
<evidence type="ECO:0000256" key="8">
    <source>
        <dbReference type="ARBA" id="ARBA00023002"/>
    </source>
</evidence>
<keyword evidence="10" id="KW-0486">Methionine biosynthesis</keyword>
<evidence type="ECO:0000256" key="7">
    <source>
        <dbReference type="ARBA" id="ARBA00022915"/>
    </source>
</evidence>
<evidence type="ECO:0000256" key="2">
    <source>
        <dbReference type="ARBA" id="ARBA00011738"/>
    </source>
</evidence>
<keyword evidence="5" id="KW-0791">Threonine biosynthesis</keyword>
<dbReference type="InterPro" id="IPR005986">
    <property type="entry name" value="Asp_semialdehyde_DH_beta"/>
</dbReference>
<evidence type="ECO:0000313" key="14">
    <source>
        <dbReference type="Proteomes" id="UP000287394"/>
    </source>
</evidence>
<dbReference type="GO" id="GO:0009088">
    <property type="term" value="P:threonine biosynthetic process"/>
    <property type="evidence" value="ECO:0007669"/>
    <property type="project" value="UniProtKB-UniRule"/>
</dbReference>
<dbReference type="OrthoDB" id="9805684at2"/>
<evidence type="ECO:0000256" key="1">
    <source>
        <dbReference type="ARBA" id="ARBA00010584"/>
    </source>
</evidence>
<dbReference type="InterPro" id="IPR000534">
    <property type="entry name" value="Semialdehyde_DH_NAD-bd"/>
</dbReference>
<protein>
    <recommendedName>
        <fullName evidence="3 12">Aspartate-semialdehyde dehydrogenase</fullName>
        <ecNumber evidence="3 12">1.2.1.11</ecNumber>
    </recommendedName>
</protein>
<keyword evidence="7" id="KW-0220">Diaminopimelate biosynthesis</keyword>
<dbReference type="Proteomes" id="UP000287394">
    <property type="component" value="Chromosome"/>
</dbReference>
<dbReference type="EMBL" id="AP025739">
    <property type="protein sequence ID" value="BDI32270.1"/>
    <property type="molecule type" value="Genomic_DNA"/>
</dbReference>
<dbReference type="PIRSF" id="PIRSF000148">
    <property type="entry name" value="ASA_dh"/>
    <property type="match status" value="1"/>
</dbReference>
<evidence type="ECO:0000256" key="10">
    <source>
        <dbReference type="ARBA" id="ARBA00023167"/>
    </source>
</evidence>
<keyword evidence="14" id="KW-1185">Reference proteome</keyword>
<comment type="similarity">
    <text evidence="1">Belongs to the aspartate-semialdehyde dehydrogenase family.</text>
</comment>
<dbReference type="CDD" id="cd18131">
    <property type="entry name" value="ASADH_C_bac_euk_like"/>
    <property type="match status" value="1"/>
</dbReference>
<dbReference type="Pfam" id="PF02774">
    <property type="entry name" value="Semialdhyde_dhC"/>
    <property type="match status" value="1"/>
</dbReference>
<dbReference type="SMART" id="SM00859">
    <property type="entry name" value="Semialdhyde_dh"/>
    <property type="match status" value="1"/>
</dbReference>
<dbReference type="InterPro" id="IPR036291">
    <property type="entry name" value="NAD(P)-bd_dom_sf"/>
</dbReference>
<dbReference type="Pfam" id="PF01118">
    <property type="entry name" value="Semialdhyde_dh"/>
    <property type="match status" value="1"/>
</dbReference>
<dbReference type="Gene3D" id="3.30.360.10">
    <property type="entry name" value="Dihydrodipicolinate Reductase, domain 2"/>
    <property type="match status" value="1"/>
</dbReference>
<dbReference type="GO" id="GO:0009086">
    <property type="term" value="P:methionine biosynthetic process"/>
    <property type="evidence" value="ECO:0007669"/>
    <property type="project" value="UniProtKB-UniRule"/>
</dbReference>
<evidence type="ECO:0000256" key="6">
    <source>
        <dbReference type="ARBA" id="ARBA00022857"/>
    </source>
</evidence>
<dbReference type="KEGG" id="ccot:CCAX7_43210"/>
<dbReference type="SUPFAM" id="SSF55347">
    <property type="entry name" value="Glyceraldehyde-3-phosphate dehydrogenase-like, C-terminal domain"/>
    <property type="match status" value="1"/>
</dbReference>
<dbReference type="NCBIfam" id="TIGR01296">
    <property type="entry name" value="asd_B"/>
    <property type="match status" value="1"/>
</dbReference>
<evidence type="ECO:0000256" key="9">
    <source>
        <dbReference type="ARBA" id="ARBA00023154"/>
    </source>
</evidence>
<dbReference type="Gene3D" id="3.40.50.720">
    <property type="entry name" value="NAD(P)-binding Rossmann-like Domain"/>
    <property type="match status" value="1"/>
</dbReference>
<dbReference type="GO" id="GO:0009089">
    <property type="term" value="P:lysine biosynthetic process via diaminopimelate"/>
    <property type="evidence" value="ECO:0007669"/>
    <property type="project" value="UniProtKB-UniRule"/>
</dbReference>
<proteinExistence type="inferred from homology"/>
<dbReference type="AlphaFoldDB" id="A0A402CXJ0"/>
<evidence type="ECO:0000256" key="5">
    <source>
        <dbReference type="ARBA" id="ARBA00022697"/>
    </source>
</evidence>
<keyword evidence="9" id="KW-0457">Lysine biosynthesis</keyword>
<organism evidence="13 14">
    <name type="scientific">Capsulimonas corticalis</name>
    <dbReference type="NCBI Taxonomy" id="2219043"/>
    <lineage>
        <taxon>Bacteria</taxon>
        <taxon>Bacillati</taxon>
        <taxon>Armatimonadota</taxon>
        <taxon>Armatimonadia</taxon>
        <taxon>Capsulimonadales</taxon>
        <taxon>Capsulimonadaceae</taxon>
        <taxon>Capsulimonas</taxon>
    </lineage>
</organism>
<dbReference type="GO" id="GO:0046983">
    <property type="term" value="F:protein dimerization activity"/>
    <property type="evidence" value="ECO:0007669"/>
    <property type="project" value="InterPro"/>
</dbReference>
<reference evidence="13 14" key="1">
    <citation type="journal article" date="2019" name="Int. J. Syst. Evol. Microbiol.">
        <title>Capsulimonas corticalis gen. nov., sp. nov., an aerobic capsulated bacterium, of a novel bacterial order, Capsulimonadales ord. nov., of the class Armatimonadia of the phylum Armatimonadetes.</title>
        <authorList>
            <person name="Li J."/>
            <person name="Kudo C."/>
            <person name="Tonouchi A."/>
        </authorList>
    </citation>
    <scope>NUCLEOTIDE SEQUENCE [LARGE SCALE GENOMIC DNA]</scope>
    <source>
        <strain evidence="13 14">AX-7</strain>
    </source>
</reference>
<dbReference type="GO" id="GO:0004073">
    <property type="term" value="F:aspartate-semialdehyde dehydrogenase activity"/>
    <property type="evidence" value="ECO:0007669"/>
    <property type="project" value="UniProtKB-UniRule"/>
</dbReference>
<dbReference type="FunCoup" id="A0A402CXJ0">
    <property type="interactions" value="492"/>
</dbReference>
<keyword evidence="6" id="KW-0521">NADP</keyword>
<dbReference type="GO" id="GO:0019877">
    <property type="term" value="P:diaminopimelate biosynthetic process"/>
    <property type="evidence" value="ECO:0007669"/>
    <property type="project" value="UniProtKB-KW"/>
</dbReference>
<dbReference type="GO" id="GO:0009097">
    <property type="term" value="P:isoleucine biosynthetic process"/>
    <property type="evidence" value="ECO:0007669"/>
    <property type="project" value="UniProtKB-UniRule"/>
</dbReference>
<dbReference type="InterPro" id="IPR012280">
    <property type="entry name" value="Semialdhyde_DH_dimer_dom"/>
</dbReference>
<evidence type="ECO:0000256" key="3">
    <source>
        <dbReference type="ARBA" id="ARBA00013120"/>
    </source>
</evidence>
<dbReference type="PANTHER" id="PTHR46278:SF2">
    <property type="entry name" value="ASPARTATE-SEMIALDEHYDE DEHYDROGENASE"/>
    <property type="match status" value="1"/>
</dbReference>
<keyword evidence="4" id="KW-0028">Amino-acid biosynthesis</keyword>
<gene>
    <name evidence="13" type="primary">asd</name>
    <name evidence="13" type="ORF">CCAX7_43210</name>
</gene>
<dbReference type="GO" id="GO:0050661">
    <property type="term" value="F:NADP binding"/>
    <property type="evidence" value="ECO:0007669"/>
    <property type="project" value="InterPro"/>
</dbReference>
<dbReference type="SUPFAM" id="SSF51735">
    <property type="entry name" value="NAD(P)-binding Rossmann-fold domains"/>
    <property type="match status" value="1"/>
</dbReference>
<accession>A0A402CXJ0</accession>